<proteinExistence type="predicted"/>
<organism evidence="1 2">
    <name type="scientific">Bordetella hinzii OH87 BAL007II</name>
    <dbReference type="NCBI Taxonomy" id="1331262"/>
    <lineage>
        <taxon>Bacteria</taxon>
        <taxon>Pseudomonadati</taxon>
        <taxon>Pseudomonadota</taxon>
        <taxon>Betaproteobacteria</taxon>
        <taxon>Burkholderiales</taxon>
        <taxon>Alcaligenaceae</taxon>
        <taxon>Bordetella</taxon>
    </lineage>
</organism>
<evidence type="ECO:0000313" key="2">
    <source>
        <dbReference type="Proteomes" id="UP000025748"/>
    </source>
</evidence>
<protein>
    <submittedName>
        <fullName evidence="1">N-acetyltransferase YedL</fullName>
    </submittedName>
</protein>
<accession>A0ABR4R3Z3</accession>
<dbReference type="EMBL" id="JHEM01000010">
    <property type="protein sequence ID" value="KCB25115.1"/>
    <property type="molecule type" value="Genomic_DNA"/>
</dbReference>
<reference evidence="1 2" key="1">
    <citation type="submission" date="2014-03" db="EMBL/GenBank/DDBJ databases">
        <title>Genome sequence of Bordetella hinzii.</title>
        <authorList>
            <person name="Register K."/>
            <person name="Harvill E."/>
            <person name="Goodfield L.L."/>
            <person name="Ivanov Y.V."/>
            <person name="Meyer J.A."/>
            <person name="Muse S.J."/>
            <person name="Jacobs N."/>
            <person name="Bendor L."/>
            <person name="Smallridge W.E."/>
            <person name="Brinkac L.M."/>
            <person name="Sanka R."/>
            <person name="Kim M."/>
            <person name="Losada L."/>
        </authorList>
    </citation>
    <scope>NUCLEOTIDE SEQUENCE [LARGE SCALE GENOMIC DNA]</scope>
    <source>
        <strain evidence="1 2">OH87 BAL007II</strain>
    </source>
</reference>
<keyword evidence="2" id="KW-1185">Reference proteome</keyword>
<comment type="caution">
    <text evidence="1">The sequence shown here is derived from an EMBL/GenBank/DDBJ whole genome shotgun (WGS) entry which is preliminary data.</text>
</comment>
<name>A0ABR4R3Z3_9BORD</name>
<sequence length="492" mass="53912">MLAQKRQVDDAGRKLAEVGATLNAVQTGQDANQAELDSMVAQIEYALASDAIVFVDDEEDGDIEIIVPSRVTIEIDMEVALPEPADTIPAIQPLDSVQMEGSDDWQGYMARVEAYCERNRVHGLESPFAHLMTDSQRIELERRIKSEFTIHGPCCDKYDYMIAGTCGLIGGLLDVLLVGMPGEGVLTKAADEWTDAAVRKFATVVGWKGPKEGSDPTASAIGFLERKFKVNYDHQHGGAVEGQFKMSTGNHHIKSLAHSPDLVGLFFSILDQFTSTAHFVSDGKLIAVNTETFELRGGTLPAKLFSGFANWLGHLFSDMAGSSGAAGRGSGIPIPFYSLLQFINVGQFGQHKQTFATIAVRVFEQGYDMRHGIAMTIPVCAVELFTRLAWTCKARFYHQRPWSECVPSGGIPELQRMLLVAQGTLCVVDVVDAGLRSGGDMVQFLLRSNLIAWARFGTLALKTLRDSFSQGNIDAEAVDSYLEAEYRRMLRT</sequence>
<dbReference type="Proteomes" id="UP000025748">
    <property type="component" value="Unassembled WGS sequence"/>
</dbReference>
<gene>
    <name evidence="1" type="ORF">L544_0843</name>
</gene>
<evidence type="ECO:0000313" key="1">
    <source>
        <dbReference type="EMBL" id="KCB25115.1"/>
    </source>
</evidence>